<name>A0ABU6X7L4_9FABA</name>
<evidence type="ECO:0000313" key="3">
    <source>
        <dbReference type="Proteomes" id="UP001341840"/>
    </source>
</evidence>
<sequence length="105" mass="11388">MVTNVSHSTEPTKPVTNDNDGRPGIITPTVLVASVQKSCVVDVSHKQRHDAKRMTTSKERKVDSQGELTRPVLITNGLEGKTNLGLAQWAGNGTNGLEDLMHNTR</sequence>
<dbReference type="Proteomes" id="UP001341840">
    <property type="component" value="Unassembled WGS sequence"/>
</dbReference>
<proteinExistence type="predicted"/>
<feature type="compositionally biased region" description="Basic and acidic residues" evidence="1">
    <location>
        <begin position="52"/>
        <end position="64"/>
    </location>
</feature>
<feature type="region of interest" description="Disordered" evidence="1">
    <location>
        <begin position="1"/>
        <end position="24"/>
    </location>
</feature>
<gene>
    <name evidence="2" type="ORF">PIB30_021269</name>
</gene>
<evidence type="ECO:0000256" key="1">
    <source>
        <dbReference type="SAM" id="MobiDB-lite"/>
    </source>
</evidence>
<protein>
    <submittedName>
        <fullName evidence="2">Uncharacterized protein</fullName>
    </submittedName>
</protein>
<keyword evidence="3" id="KW-1185">Reference proteome</keyword>
<evidence type="ECO:0000313" key="2">
    <source>
        <dbReference type="EMBL" id="MED6193617.1"/>
    </source>
</evidence>
<feature type="region of interest" description="Disordered" evidence="1">
    <location>
        <begin position="43"/>
        <end position="68"/>
    </location>
</feature>
<organism evidence="2 3">
    <name type="scientific">Stylosanthes scabra</name>
    <dbReference type="NCBI Taxonomy" id="79078"/>
    <lineage>
        <taxon>Eukaryota</taxon>
        <taxon>Viridiplantae</taxon>
        <taxon>Streptophyta</taxon>
        <taxon>Embryophyta</taxon>
        <taxon>Tracheophyta</taxon>
        <taxon>Spermatophyta</taxon>
        <taxon>Magnoliopsida</taxon>
        <taxon>eudicotyledons</taxon>
        <taxon>Gunneridae</taxon>
        <taxon>Pentapetalae</taxon>
        <taxon>rosids</taxon>
        <taxon>fabids</taxon>
        <taxon>Fabales</taxon>
        <taxon>Fabaceae</taxon>
        <taxon>Papilionoideae</taxon>
        <taxon>50 kb inversion clade</taxon>
        <taxon>dalbergioids sensu lato</taxon>
        <taxon>Dalbergieae</taxon>
        <taxon>Pterocarpus clade</taxon>
        <taxon>Stylosanthes</taxon>
    </lineage>
</organism>
<dbReference type="EMBL" id="JASCZI010211518">
    <property type="protein sequence ID" value="MED6193617.1"/>
    <property type="molecule type" value="Genomic_DNA"/>
</dbReference>
<reference evidence="2 3" key="1">
    <citation type="journal article" date="2023" name="Plants (Basel)">
        <title>Bridging the Gap: Combining Genomics and Transcriptomics Approaches to Understand Stylosanthes scabra, an Orphan Legume from the Brazilian Caatinga.</title>
        <authorList>
            <person name="Ferreira-Neto J.R.C."/>
            <person name="da Silva M.D."/>
            <person name="Binneck E."/>
            <person name="de Melo N.F."/>
            <person name="da Silva R.H."/>
            <person name="de Melo A.L.T.M."/>
            <person name="Pandolfi V."/>
            <person name="Bustamante F.O."/>
            <person name="Brasileiro-Vidal A.C."/>
            <person name="Benko-Iseppon A.M."/>
        </authorList>
    </citation>
    <scope>NUCLEOTIDE SEQUENCE [LARGE SCALE GENOMIC DNA]</scope>
    <source>
        <tissue evidence="2">Leaves</tissue>
    </source>
</reference>
<accession>A0ABU6X7L4</accession>
<comment type="caution">
    <text evidence="2">The sequence shown here is derived from an EMBL/GenBank/DDBJ whole genome shotgun (WGS) entry which is preliminary data.</text>
</comment>
<feature type="compositionally biased region" description="Polar residues" evidence="1">
    <location>
        <begin position="1"/>
        <end position="18"/>
    </location>
</feature>